<feature type="domain" description="Endonuclease/exonuclease/phosphatase" evidence="5">
    <location>
        <begin position="14"/>
        <end position="243"/>
    </location>
</feature>
<dbReference type="EC" id="3.1.4.12" evidence="2"/>
<dbReference type="Gene3D" id="3.60.10.10">
    <property type="entry name" value="Endonuclease/exonuclease/phosphatase"/>
    <property type="match status" value="1"/>
</dbReference>
<dbReference type="PANTHER" id="PTHR16320:SF23">
    <property type="entry name" value="SPHINGOMYELINASE C 1"/>
    <property type="match status" value="1"/>
</dbReference>
<comment type="similarity">
    <text evidence="1">Belongs to the neutral sphingomyelinase family.</text>
</comment>
<proteinExistence type="inferred from homology"/>
<evidence type="ECO:0000256" key="3">
    <source>
        <dbReference type="ARBA" id="ARBA00022729"/>
    </source>
</evidence>
<evidence type="ECO:0000256" key="4">
    <source>
        <dbReference type="ARBA" id="ARBA00022801"/>
    </source>
</evidence>
<keyword evidence="7" id="KW-1185">Reference proteome</keyword>
<evidence type="ECO:0000259" key="5">
    <source>
        <dbReference type="Pfam" id="PF03372"/>
    </source>
</evidence>
<sequence>MSSSSSDSFTVKVMTFNIQQLYDMGPKTWWDQANRAARIPQAIEKMCTDDESQYPDVLILNECFNSYAATIAQQLQSLFPYQTPIIGKSDTHNWKTTSGDFRNKYHMINGGVMILSRHKILEQHQYIYQTTHANTWDAWANKGICYAKIAVAGNHSVHVLGTHLQADEGHVPHADTHQVRMAQLKEMRDYVTQELSLPTTERVILGGDLNVELTTEEFRHDLERTLQTTVHCDNPPPIGSFSTSHNMMTKANARANAQSEERNEVLDYLLIPSEYAQPLGDSAKFDVVPLKAAESWYWSYLDKHWPEKQGMHNDLSDHYPVMATFRFSTA</sequence>
<dbReference type="InterPro" id="IPR036691">
    <property type="entry name" value="Endo/exonu/phosph_ase_sf"/>
</dbReference>
<comment type="caution">
    <text evidence="6">The sequence shown here is derived from an EMBL/GenBank/DDBJ whole genome shotgun (WGS) entry which is preliminary data.</text>
</comment>
<dbReference type="EMBL" id="CAICTM010001414">
    <property type="protein sequence ID" value="CAB9523443.1"/>
    <property type="molecule type" value="Genomic_DNA"/>
</dbReference>
<dbReference type="AlphaFoldDB" id="A0A9N8EMJ6"/>
<keyword evidence="3" id="KW-0732">Signal</keyword>
<reference evidence="6" key="1">
    <citation type="submission" date="2020-06" db="EMBL/GenBank/DDBJ databases">
        <authorList>
            <consortium name="Plant Systems Biology data submission"/>
        </authorList>
    </citation>
    <scope>NUCLEOTIDE SEQUENCE</scope>
    <source>
        <strain evidence="6">D6</strain>
    </source>
</reference>
<keyword evidence="4" id="KW-0378">Hydrolase</keyword>
<evidence type="ECO:0000313" key="7">
    <source>
        <dbReference type="Proteomes" id="UP001153069"/>
    </source>
</evidence>
<evidence type="ECO:0000313" key="6">
    <source>
        <dbReference type="EMBL" id="CAB9523443.1"/>
    </source>
</evidence>
<evidence type="ECO:0000256" key="2">
    <source>
        <dbReference type="ARBA" id="ARBA00012369"/>
    </source>
</evidence>
<dbReference type="SUPFAM" id="SSF56219">
    <property type="entry name" value="DNase I-like"/>
    <property type="match status" value="1"/>
</dbReference>
<evidence type="ECO:0000256" key="1">
    <source>
        <dbReference type="ARBA" id="ARBA00006335"/>
    </source>
</evidence>
<dbReference type="GO" id="GO:0004767">
    <property type="term" value="F:sphingomyelin phosphodiesterase activity"/>
    <property type="evidence" value="ECO:0007669"/>
    <property type="project" value="UniProtKB-EC"/>
</dbReference>
<dbReference type="OrthoDB" id="40902at2759"/>
<dbReference type="InterPro" id="IPR005135">
    <property type="entry name" value="Endo/exonuclease/phosphatase"/>
</dbReference>
<dbReference type="InterPro" id="IPR017766">
    <property type="entry name" value="Sphingomyelinase/PLipase_C"/>
</dbReference>
<dbReference type="PANTHER" id="PTHR16320">
    <property type="entry name" value="SPHINGOMYELINASE FAMILY MEMBER"/>
    <property type="match status" value="1"/>
</dbReference>
<dbReference type="Pfam" id="PF03372">
    <property type="entry name" value="Exo_endo_phos"/>
    <property type="match status" value="1"/>
</dbReference>
<protein>
    <recommendedName>
        <fullName evidence="2">sphingomyelin phosphodiesterase</fullName>
        <ecNumber evidence="2">3.1.4.12</ecNumber>
    </recommendedName>
</protein>
<gene>
    <name evidence="6" type="ORF">SEMRO_1416_G270880.1</name>
</gene>
<dbReference type="InterPro" id="IPR038772">
    <property type="entry name" value="Sph/SMPD2-like"/>
</dbReference>
<organism evidence="6 7">
    <name type="scientific">Seminavis robusta</name>
    <dbReference type="NCBI Taxonomy" id="568900"/>
    <lineage>
        <taxon>Eukaryota</taxon>
        <taxon>Sar</taxon>
        <taxon>Stramenopiles</taxon>
        <taxon>Ochrophyta</taxon>
        <taxon>Bacillariophyta</taxon>
        <taxon>Bacillariophyceae</taxon>
        <taxon>Bacillariophycidae</taxon>
        <taxon>Naviculales</taxon>
        <taxon>Naviculaceae</taxon>
        <taxon>Seminavis</taxon>
    </lineage>
</organism>
<dbReference type="Proteomes" id="UP001153069">
    <property type="component" value="Unassembled WGS sequence"/>
</dbReference>
<dbReference type="CDD" id="cd09078">
    <property type="entry name" value="nSMase"/>
    <property type="match status" value="1"/>
</dbReference>
<name>A0A9N8EMJ6_9STRA</name>
<accession>A0A9N8EMJ6</accession>
<dbReference type="GO" id="GO:0005576">
    <property type="term" value="C:extracellular region"/>
    <property type="evidence" value="ECO:0007669"/>
    <property type="project" value="InterPro"/>
</dbReference>